<organism evidence="4 5">
    <name type="scientific">Methanocaldococcus infernus (strain DSM 11812 / JCM 15783 / ME)</name>
    <dbReference type="NCBI Taxonomy" id="573063"/>
    <lineage>
        <taxon>Archaea</taxon>
        <taxon>Methanobacteriati</taxon>
        <taxon>Methanobacteriota</taxon>
        <taxon>Methanomada group</taxon>
        <taxon>Methanococci</taxon>
        <taxon>Methanococcales</taxon>
        <taxon>Methanocaldococcaceae</taxon>
        <taxon>Methanocaldococcus</taxon>
    </lineage>
</organism>
<dbReference type="PANTHER" id="PTHR46401">
    <property type="entry name" value="GLYCOSYLTRANSFERASE WBBK-RELATED"/>
    <property type="match status" value="1"/>
</dbReference>
<dbReference type="Pfam" id="PF13439">
    <property type="entry name" value="Glyco_transf_4"/>
    <property type="match status" value="1"/>
</dbReference>
<dbReference type="CAZy" id="GT4">
    <property type="family name" value="Glycosyltransferase Family 4"/>
</dbReference>
<evidence type="ECO:0000313" key="4">
    <source>
        <dbReference type="EMBL" id="ADG12720.1"/>
    </source>
</evidence>
<sequence length="324" mass="37287">MPTIFYPHIGGITIHVENIIKRLKDIEFHILTYDYYEPKYNNVVIHQVPHLKRMRGLTYLINAIRIGKEILKKEDIDLIHSHYAFPQGCVGSYLRKYCPHILTLHGSDVLFLRKSFLGRLFFNYSLRGADKIICVSKYLASQIDRESVVIYNGVDEGKNLGDHGFGLYVGSFVKQKGLDLLLKAIEGIDFKFKIIGGLGKNRENIEYLGKLSHEETLKYMGMCSFLVVPSRVEGFGIVALEAMACEKPVIAMNTGGLREIVINGYNGFLVNDVKEMREKIKLLIEDEDLRKELGRNAKKFSKKFSWEKTVKKVREVYEEILWKD</sequence>
<dbReference type="SUPFAM" id="SSF53756">
    <property type="entry name" value="UDP-Glycosyltransferase/glycogen phosphorylase"/>
    <property type="match status" value="1"/>
</dbReference>
<name>D5VUA8_METIM</name>
<dbReference type="InterPro" id="IPR001296">
    <property type="entry name" value="Glyco_trans_1"/>
</dbReference>
<dbReference type="Proteomes" id="UP000002061">
    <property type="component" value="Chromosome"/>
</dbReference>
<dbReference type="EMBL" id="CP002009">
    <property type="protein sequence ID" value="ADG12720.1"/>
    <property type="molecule type" value="Genomic_DNA"/>
</dbReference>
<dbReference type="Pfam" id="PF00534">
    <property type="entry name" value="Glycos_transf_1"/>
    <property type="match status" value="1"/>
</dbReference>
<dbReference type="STRING" id="573063.Metin_0048"/>
<feature type="domain" description="Glycosyltransferase subfamily 4-like N-terminal" evidence="3">
    <location>
        <begin position="9"/>
        <end position="156"/>
    </location>
</feature>
<dbReference type="Gene3D" id="3.40.50.2000">
    <property type="entry name" value="Glycogen Phosphorylase B"/>
    <property type="match status" value="2"/>
</dbReference>
<dbReference type="CDD" id="cd03801">
    <property type="entry name" value="GT4_PimA-like"/>
    <property type="match status" value="1"/>
</dbReference>
<dbReference type="InterPro" id="IPR028098">
    <property type="entry name" value="Glyco_trans_4-like_N"/>
</dbReference>
<feature type="domain" description="Glycosyl transferase family 1" evidence="2">
    <location>
        <begin position="166"/>
        <end position="299"/>
    </location>
</feature>
<dbReference type="GO" id="GO:0016757">
    <property type="term" value="F:glycosyltransferase activity"/>
    <property type="evidence" value="ECO:0007669"/>
    <property type="project" value="InterPro"/>
</dbReference>
<keyword evidence="1 4" id="KW-0808">Transferase</keyword>
<reference evidence="4" key="1">
    <citation type="submission" date="2010-04" db="EMBL/GenBank/DDBJ databases">
        <title>Complete sequence of Methanocaldococcus infernus ME.</title>
        <authorList>
            <consortium name="US DOE Joint Genome Institute"/>
            <person name="Lucas S."/>
            <person name="Copeland A."/>
            <person name="Lapidus A."/>
            <person name="Cheng J.-F."/>
            <person name="Bruce D."/>
            <person name="Goodwin L."/>
            <person name="Pitluck S."/>
            <person name="Munk A.C."/>
            <person name="Detter J.C."/>
            <person name="Han C."/>
            <person name="Tapia R."/>
            <person name="Land M."/>
            <person name="Hauser L."/>
            <person name="Kyrpides N."/>
            <person name="Mikhailova N."/>
            <person name="Sieprawska-Lupa M."/>
            <person name="Whitman W.B."/>
            <person name="Woyke T."/>
        </authorList>
    </citation>
    <scope>NUCLEOTIDE SEQUENCE [LARGE SCALE GENOMIC DNA]</scope>
    <source>
        <strain evidence="4">ME</strain>
    </source>
</reference>
<evidence type="ECO:0000259" key="2">
    <source>
        <dbReference type="Pfam" id="PF00534"/>
    </source>
</evidence>
<evidence type="ECO:0000313" key="5">
    <source>
        <dbReference type="Proteomes" id="UP000002061"/>
    </source>
</evidence>
<evidence type="ECO:0000259" key="3">
    <source>
        <dbReference type="Pfam" id="PF13439"/>
    </source>
</evidence>
<proteinExistence type="predicted"/>
<dbReference type="KEGG" id="mif:Metin_0048"/>
<gene>
    <name evidence="4" type="ordered locus">Metin_0048</name>
</gene>
<dbReference type="HOGENOM" id="CLU_009583_2_5_2"/>
<keyword evidence="5" id="KW-1185">Reference proteome</keyword>
<protein>
    <submittedName>
        <fullName evidence="4">Glycosyl transferase group 1</fullName>
    </submittedName>
</protein>
<evidence type="ECO:0000256" key="1">
    <source>
        <dbReference type="ARBA" id="ARBA00022679"/>
    </source>
</evidence>
<dbReference type="AlphaFoldDB" id="D5VUA8"/>
<dbReference type="PANTHER" id="PTHR46401:SF2">
    <property type="entry name" value="GLYCOSYLTRANSFERASE WBBK-RELATED"/>
    <property type="match status" value="1"/>
</dbReference>
<dbReference type="eggNOG" id="arCOG01403">
    <property type="taxonomic scope" value="Archaea"/>
</dbReference>
<accession>D5VUA8</accession>